<dbReference type="InterPro" id="IPR051637">
    <property type="entry name" value="Ank_repeat_dom-contain_49"/>
</dbReference>
<organism evidence="5 6">
    <name type="scientific">Aspergillus turcosus</name>
    <dbReference type="NCBI Taxonomy" id="1245748"/>
    <lineage>
        <taxon>Eukaryota</taxon>
        <taxon>Fungi</taxon>
        <taxon>Dikarya</taxon>
        <taxon>Ascomycota</taxon>
        <taxon>Pezizomycotina</taxon>
        <taxon>Eurotiomycetes</taxon>
        <taxon>Eurotiomycetidae</taxon>
        <taxon>Eurotiales</taxon>
        <taxon>Aspergillaceae</taxon>
        <taxon>Aspergillus</taxon>
        <taxon>Aspergillus subgen. Fumigati</taxon>
    </lineage>
</organism>
<keyword evidence="2 3" id="KW-0040">ANK repeat</keyword>
<evidence type="ECO:0000256" key="2">
    <source>
        <dbReference type="ARBA" id="ARBA00023043"/>
    </source>
</evidence>
<dbReference type="STRING" id="1245748.A0A229YXN2"/>
<evidence type="ECO:0000313" key="5">
    <source>
        <dbReference type="EMBL" id="RLL97747.1"/>
    </source>
</evidence>
<evidence type="ECO:0000256" key="4">
    <source>
        <dbReference type="SAM" id="MobiDB-lite"/>
    </source>
</evidence>
<dbReference type="InterPro" id="IPR002110">
    <property type="entry name" value="Ankyrin_rpt"/>
</dbReference>
<dbReference type="Pfam" id="PF00023">
    <property type="entry name" value="Ank"/>
    <property type="match status" value="1"/>
</dbReference>
<dbReference type="SUPFAM" id="SSF48403">
    <property type="entry name" value="Ankyrin repeat"/>
    <property type="match status" value="1"/>
</dbReference>
<gene>
    <name evidence="5" type="ORF">CFD26_105503</name>
</gene>
<dbReference type="EMBL" id="NIDN02000069">
    <property type="protein sequence ID" value="RLL97747.1"/>
    <property type="molecule type" value="Genomic_DNA"/>
</dbReference>
<dbReference type="Gene3D" id="1.25.40.20">
    <property type="entry name" value="Ankyrin repeat-containing domain"/>
    <property type="match status" value="1"/>
</dbReference>
<feature type="repeat" description="ANK" evidence="3">
    <location>
        <begin position="134"/>
        <end position="166"/>
    </location>
</feature>
<feature type="compositionally biased region" description="Acidic residues" evidence="4">
    <location>
        <begin position="182"/>
        <end position="195"/>
    </location>
</feature>
<evidence type="ECO:0000256" key="3">
    <source>
        <dbReference type="PROSITE-ProRule" id="PRU00023"/>
    </source>
</evidence>
<dbReference type="PROSITE" id="PS50088">
    <property type="entry name" value="ANK_REPEAT"/>
    <property type="match status" value="1"/>
</dbReference>
<evidence type="ECO:0000256" key="1">
    <source>
        <dbReference type="ARBA" id="ARBA00022737"/>
    </source>
</evidence>
<dbReference type="PROSITE" id="PS50297">
    <property type="entry name" value="ANK_REP_REGION"/>
    <property type="match status" value="1"/>
</dbReference>
<dbReference type="PANTHER" id="PTHR24180:SF45">
    <property type="entry name" value="POLY [ADP-RIBOSE] POLYMERASE TANKYRASE"/>
    <property type="match status" value="1"/>
</dbReference>
<dbReference type="InterPro" id="IPR036770">
    <property type="entry name" value="Ankyrin_rpt-contain_sf"/>
</dbReference>
<dbReference type="AlphaFoldDB" id="A0A229YXN2"/>
<keyword evidence="6" id="KW-1185">Reference proteome</keyword>
<comment type="caution">
    <text evidence="5">The sequence shown here is derived from an EMBL/GenBank/DDBJ whole genome shotgun (WGS) entry which is preliminary data.</text>
</comment>
<evidence type="ECO:0000313" key="6">
    <source>
        <dbReference type="Proteomes" id="UP000215289"/>
    </source>
</evidence>
<protein>
    <submittedName>
        <fullName evidence="5">Uncharacterized protein</fullName>
    </submittedName>
</protein>
<keyword evidence="1" id="KW-0677">Repeat</keyword>
<dbReference type="PANTHER" id="PTHR24180">
    <property type="entry name" value="CYCLIN-DEPENDENT KINASE INHIBITOR 2C-RELATED"/>
    <property type="match status" value="1"/>
</dbReference>
<feature type="region of interest" description="Disordered" evidence="4">
    <location>
        <begin position="180"/>
        <end position="202"/>
    </location>
</feature>
<sequence>MSMSTSTPVSLSFEAIDDLIYDARSGDLDALKADLSAQSKEHNCPEAWIIASAIDAEPEAEGGTGSCLLHFPAANGNAGMFTFDSTRLDFLEFVDGLADDAEILNYLLASLTAQSAAPLSGEQIAAVVNHRNHSGNTPLHWAALNTHLECVKALVEAGADISVKNDAGLDAIFLAERTAWSTEEDGGEGAEEDGAGEMTKGREVVEWLLSSDKAGDLEGGLSVSAGVGAEASGSGSGSGAGEMMDVDEKK</sequence>
<feature type="region of interest" description="Disordered" evidence="4">
    <location>
        <begin position="215"/>
        <end position="250"/>
    </location>
</feature>
<dbReference type="SMART" id="SM00248">
    <property type="entry name" value="ANK"/>
    <property type="match status" value="1"/>
</dbReference>
<proteinExistence type="predicted"/>
<feature type="compositionally biased region" description="Low complexity" evidence="4">
    <location>
        <begin position="219"/>
        <end position="233"/>
    </location>
</feature>
<name>A0A229YXN2_9EURO</name>
<dbReference type="Proteomes" id="UP000215289">
    <property type="component" value="Unassembled WGS sequence"/>
</dbReference>
<accession>A0A229YXN2</accession>
<dbReference type="OrthoDB" id="10057496at2759"/>
<reference evidence="5 6" key="1">
    <citation type="submission" date="2018-08" db="EMBL/GenBank/DDBJ databases">
        <title>Draft genome sequences of two Aspergillus turcosus clinical strains isolated from bronchoalveolar lavage fluid: one azole-susceptible and the other azole-resistant.</title>
        <authorList>
            <person name="Parent-Michaud M."/>
            <person name="Dufresne P.J."/>
            <person name="Fournier E."/>
            <person name="Martineau C."/>
            <person name="Moreira S."/>
            <person name="Perkins V."/>
            <person name="De Repentigny L."/>
            <person name="Dufresne S.F."/>
        </authorList>
    </citation>
    <scope>NUCLEOTIDE SEQUENCE [LARGE SCALE GENOMIC DNA]</scope>
    <source>
        <strain evidence="5">HMR AF 1038</strain>
    </source>
</reference>